<evidence type="ECO:0000313" key="5">
    <source>
        <dbReference type="Proteomes" id="UP000030625"/>
    </source>
</evidence>
<dbReference type="PROSITE" id="PS51257">
    <property type="entry name" value="PROKAR_LIPOPROTEIN"/>
    <property type="match status" value="1"/>
</dbReference>
<dbReference type="GO" id="GO:1904680">
    <property type="term" value="F:peptide transmembrane transporter activity"/>
    <property type="evidence" value="ECO:0007669"/>
    <property type="project" value="TreeGrafter"/>
</dbReference>
<proteinExistence type="predicted"/>
<dbReference type="Gene3D" id="3.40.190.10">
    <property type="entry name" value="Periplasmic binding protein-like II"/>
    <property type="match status" value="1"/>
</dbReference>
<dbReference type="STRING" id="1447716.AH68_07755"/>
<dbReference type="HOGENOM" id="CLU_017028_0_3_11"/>
<dbReference type="InterPro" id="IPR000914">
    <property type="entry name" value="SBP_5_dom"/>
</dbReference>
<dbReference type="CDD" id="cd00995">
    <property type="entry name" value="PBP2_NikA_DppA_OppA_like"/>
    <property type="match status" value="1"/>
</dbReference>
<feature type="region of interest" description="Disordered" evidence="1">
    <location>
        <begin position="37"/>
        <end position="68"/>
    </location>
</feature>
<dbReference type="Pfam" id="PF00496">
    <property type="entry name" value="SBP_bac_5"/>
    <property type="match status" value="1"/>
</dbReference>
<dbReference type="Gene3D" id="3.10.105.10">
    <property type="entry name" value="Dipeptide-binding Protein, Domain 3"/>
    <property type="match status" value="1"/>
</dbReference>
<dbReference type="InterPro" id="IPR030678">
    <property type="entry name" value="Peptide/Ni-bd"/>
</dbReference>
<dbReference type="PIRSF" id="PIRSF002741">
    <property type="entry name" value="MppA"/>
    <property type="match status" value="1"/>
</dbReference>
<dbReference type="AlphaFoldDB" id="A0A0A7I4U9"/>
<reference evidence="4 5" key="1">
    <citation type="journal article" date="2015" name="Genome Announc.">
        <title>Complete and Assembled Genome Sequence of Bifidobacterium kashiwanohense PV20-2, Isolated from the Feces of an Anemic Kenyan Infant.</title>
        <authorList>
            <person name="Vazquez-Gutierrez P."/>
            <person name="Lacroix C."/>
            <person name="Chassard C."/>
            <person name="Klumpp J."/>
            <person name="Jans C."/>
            <person name="Stevens M.J."/>
        </authorList>
    </citation>
    <scope>NUCLEOTIDE SEQUENCE [LARGE SCALE GENOMIC DNA]</scope>
    <source>
        <strain evidence="4 5">PV20-2</strain>
    </source>
</reference>
<accession>A0A0A7I4U9</accession>
<feature type="domain" description="Solute-binding protein family 5" evidence="3">
    <location>
        <begin position="96"/>
        <end position="474"/>
    </location>
</feature>
<keyword evidence="2" id="KW-0732">Signal</keyword>
<dbReference type="OrthoDB" id="9046151at2"/>
<protein>
    <submittedName>
        <fullName evidence="4">ABC transporter substrate-binding protein</fullName>
    </submittedName>
</protein>
<feature type="compositionally biased region" description="Low complexity" evidence="1">
    <location>
        <begin position="37"/>
        <end position="50"/>
    </location>
</feature>
<feature type="signal peptide" evidence="2">
    <location>
        <begin position="1"/>
        <end position="31"/>
    </location>
</feature>
<feature type="chain" id="PRO_5002029449" evidence="2">
    <location>
        <begin position="32"/>
        <end position="557"/>
    </location>
</feature>
<organism evidence="4 5">
    <name type="scientific">Bifidobacterium catenulatum PV20-2</name>
    <dbReference type="NCBI Taxonomy" id="1447716"/>
    <lineage>
        <taxon>Bacteria</taxon>
        <taxon>Bacillati</taxon>
        <taxon>Actinomycetota</taxon>
        <taxon>Actinomycetes</taxon>
        <taxon>Bifidobacteriales</taxon>
        <taxon>Bifidobacteriaceae</taxon>
        <taxon>Bifidobacterium</taxon>
    </lineage>
</organism>
<dbReference type="KEGG" id="bka:AH68_07755"/>
<name>A0A0A7I4U9_9BIFI</name>
<dbReference type="Proteomes" id="UP000030625">
    <property type="component" value="Chromosome"/>
</dbReference>
<evidence type="ECO:0000256" key="1">
    <source>
        <dbReference type="SAM" id="MobiDB-lite"/>
    </source>
</evidence>
<evidence type="ECO:0000313" key="4">
    <source>
        <dbReference type="EMBL" id="AIZ14966.1"/>
    </source>
</evidence>
<evidence type="ECO:0000259" key="3">
    <source>
        <dbReference type="Pfam" id="PF00496"/>
    </source>
</evidence>
<dbReference type="EMBL" id="CP007456">
    <property type="protein sequence ID" value="AIZ14966.1"/>
    <property type="molecule type" value="Genomic_DNA"/>
</dbReference>
<dbReference type="GO" id="GO:0043190">
    <property type="term" value="C:ATP-binding cassette (ABC) transporter complex"/>
    <property type="evidence" value="ECO:0007669"/>
    <property type="project" value="InterPro"/>
</dbReference>
<dbReference type="InterPro" id="IPR039424">
    <property type="entry name" value="SBP_5"/>
</dbReference>
<dbReference type="GO" id="GO:0015833">
    <property type="term" value="P:peptide transport"/>
    <property type="evidence" value="ECO:0007669"/>
    <property type="project" value="TreeGrafter"/>
</dbReference>
<gene>
    <name evidence="4" type="ORF">AH68_07755</name>
</gene>
<dbReference type="Gene3D" id="3.90.76.10">
    <property type="entry name" value="Dipeptide-binding Protein, Domain 1"/>
    <property type="match status" value="1"/>
</dbReference>
<dbReference type="PANTHER" id="PTHR30290">
    <property type="entry name" value="PERIPLASMIC BINDING COMPONENT OF ABC TRANSPORTER"/>
    <property type="match status" value="1"/>
</dbReference>
<sequence length="557" mass="61351">MPTLKENEMKNNAFRRLLAMAAAGAMLTSIAACGSSSSDDTASNGSDSTSLISVNNSEPQNGLIPSDTNEMGGGKVIRYLFEGLVSFDAKGKQHLEVAESITPNEDATTYTIKLKKGWKFTNGEAVTAHSFADTWSFAANVKNAQKTASRFSTIKGYDELQDPNVDPKATLSGLSTPDDYTLVVELNKPDSVFPTKLAHQSMFPLPSVAFKDIKKFGQAPIGNGPYKFKSWSHDKNIIVVPNKDYKGSRKVSNKGIEYRVYTNEDSAYSDVLSGNLDVMDQIPQSAVKTFRQDSSVIAYSQAGSSFQSFIIPERLEHFGNDEEGQLRRQAISMAIDRDQIVKKVYNNTKTPATDFTSPLVPEYVKKLEQNGSNLKYNASKAKELWKKANAIKPWSGNFRIAYNADGGHKEWVDAVCNQIKNTLDIDAAGEPYATFSDVRNQVTNRTIKTAFRAGWMLDYPSAEDYLNPLYASSSADGHGSNDGDYKSAEFDELLNATLAQTDVKKRTEDFTKAQEVLAKDLPVIPLWNDNVAAVSATNVKNVSFDYTNLPTYNTITK</sequence>
<dbReference type="SUPFAM" id="SSF53850">
    <property type="entry name" value="Periplasmic binding protein-like II"/>
    <property type="match status" value="1"/>
</dbReference>
<evidence type="ECO:0000256" key="2">
    <source>
        <dbReference type="SAM" id="SignalP"/>
    </source>
</evidence>
<dbReference type="PANTHER" id="PTHR30290:SF83">
    <property type="entry name" value="ABC TRANSPORTER SUBSTRATE-BINDING PROTEIN"/>
    <property type="match status" value="1"/>
</dbReference>
<dbReference type="GO" id="GO:0042597">
    <property type="term" value="C:periplasmic space"/>
    <property type="evidence" value="ECO:0007669"/>
    <property type="project" value="UniProtKB-ARBA"/>
</dbReference>
<feature type="compositionally biased region" description="Polar residues" evidence="1">
    <location>
        <begin position="51"/>
        <end position="60"/>
    </location>
</feature>